<evidence type="ECO:0000313" key="3">
    <source>
        <dbReference type="EMBL" id="GJT87195.1"/>
    </source>
</evidence>
<proteinExistence type="predicted"/>
<evidence type="ECO:0000313" key="4">
    <source>
        <dbReference type="Proteomes" id="UP001151760"/>
    </source>
</evidence>
<evidence type="ECO:0000256" key="2">
    <source>
        <dbReference type="SAM" id="MobiDB-lite"/>
    </source>
</evidence>
<feature type="coiled-coil region" evidence="1">
    <location>
        <begin position="846"/>
        <end position="891"/>
    </location>
</feature>
<gene>
    <name evidence="3" type="ORF">Tco_1068912</name>
</gene>
<dbReference type="EMBL" id="BQNB010019617">
    <property type="protein sequence ID" value="GJT87195.1"/>
    <property type="molecule type" value="Genomic_DNA"/>
</dbReference>
<reference evidence="3" key="1">
    <citation type="journal article" date="2022" name="Int. J. Mol. Sci.">
        <title>Draft Genome of Tanacetum Coccineum: Genomic Comparison of Closely Related Tanacetum-Family Plants.</title>
        <authorList>
            <person name="Yamashiro T."/>
            <person name="Shiraishi A."/>
            <person name="Nakayama K."/>
            <person name="Satake H."/>
        </authorList>
    </citation>
    <scope>NUCLEOTIDE SEQUENCE</scope>
</reference>
<dbReference type="Pfam" id="PF14223">
    <property type="entry name" value="Retrotran_gag_2"/>
    <property type="match status" value="1"/>
</dbReference>
<evidence type="ECO:0000256" key="1">
    <source>
        <dbReference type="SAM" id="Coils"/>
    </source>
</evidence>
<dbReference type="Proteomes" id="UP001151760">
    <property type="component" value="Unassembled WGS sequence"/>
</dbReference>
<protein>
    <submittedName>
        <fullName evidence="3">Uncharacterized protein</fullName>
    </submittedName>
</protein>
<keyword evidence="1" id="KW-0175">Coiled coil</keyword>
<organism evidence="3 4">
    <name type="scientific">Tanacetum coccineum</name>
    <dbReference type="NCBI Taxonomy" id="301880"/>
    <lineage>
        <taxon>Eukaryota</taxon>
        <taxon>Viridiplantae</taxon>
        <taxon>Streptophyta</taxon>
        <taxon>Embryophyta</taxon>
        <taxon>Tracheophyta</taxon>
        <taxon>Spermatophyta</taxon>
        <taxon>Magnoliopsida</taxon>
        <taxon>eudicotyledons</taxon>
        <taxon>Gunneridae</taxon>
        <taxon>Pentapetalae</taxon>
        <taxon>asterids</taxon>
        <taxon>campanulids</taxon>
        <taxon>Asterales</taxon>
        <taxon>Asteraceae</taxon>
        <taxon>Asteroideae</taxon>
        <taxon>Anthemideae</taxon>
        <taxon>Anthemidinae</taxon>
        <taxon>Tanacetum</taxon>
    </lineage>
</organism>
<sequence length="1260" mass="145839">MTGAPAPVLEVEILQQLEKEVLVPHHCLIMFVLPDDQMNSVINCLTAKSTWDDLILYHEGPSDVKESRVMDLKLCYNAFKFKEGETLTQTFTRYKALMNELVNNGIKLSKLKINIGFINGLPKKWLSFCQSLRNTNHVKDCELASLFGKLKYKENLIDSIYEAEKNKSLVLATPLSTAFFSTSIVQDFQDSHDDEEDTRNSHEYLNDLEEEYQARALLAKSKRLYSKHKPELRPTKDIEAKYNKVKAKLALLSSSASASKTATVKNKGLIIEAYEWDEEEVSSDDNEMVEVKVLMALAEDNDAISKEGARNGEWVKISMRKLQAKIKDLENVVCKMGGSTDTLRLLTNEQKAFRDNLHKSGVGYNGSCVLSQAYAKIPKLYRASELCDKNEQLHVFDSEETLEDAEKSQLKMNEFQKDEKIQELKIQPIDYEKLNKLYKEFVPQKQLSEPSVKQTCYSPYYIPFVKILETKTMPSELPLINELFNIKVGVEKLSLLIHQNSKRESIFYTSPAEIERIEFCQKQVKPILNELQVYFDDFQNLFQRDIKEMKDAFEQNDVYLDEIENQNDLLKDQLLEASLTEDIKNLVITSCVEIRNKDLHDEIERISKESNDVSFEVTQGLSKRIVELEKDLSKSKAKSIAFEIALQHKSRENNSLKTVQKENENFMASLQLENAHLKQTYKDLFESVQRSKVETHQCDEAKVKDDFDEIETRNIELEYRVASLIKENEHLKLTYKNLFDSIKKSRVQTKTSNVTQDEAENLKSQLFEFAETKFKNILEKIEFFKKKQLDISELNMESGENVCDNAKCEFLTKFVELEKVLTQQTKDFNDVKLELSNRTAKFEAYFEKLEKTKVVLERQLARKVDDSKAEKDQFLKEINHLRTQLENLKGKSVQTKFDKHSILGKPPADKLLINSQISKSWFTPKVDVQKSLSKPVTTQSLPKNEKDQLLKRIAYLESKLASQDIRSCQKEYHELRTSYNALKVKFDSLNRQKWNINVSKSSKPKESVSEKVHTGESSKPFSRRVSQFTTYSLQKDRKFSKKSQSFETFSPHKGFKTRASNENNQSFETSHSCFTPVKQVWSPIKESQTFEASSSQKSFKTSTFKGKNHVFVTPHSRFTPVKQVWRPKQSHSKSFKYSKSEMLSMQNKNDFASTINKKGRVSNETNFQDVSSNDINKWKSSSSTRFKTPFETPSFKNQWNIKRNFKSPLIPRELFSNETPVSSPRWNSTSLHRLDTTFNWFSKFGKPVSTVLKWVPKVVV</sequence>
<reference evidence="3" key="2">
    <citation type="submission" date="2022-01" db="EMBL/GenBank/DDBJ databases">
        <authorList>
            <person name="Yamashiro T."/>
            <person name="Shiraishi A."/>
            <person name="Satake H."/>
            <person name="Nakayama K."/>
        </authorList>
    </citation>
    <scope>NUCLEOTIDE SEQUENCE</scope>
</reference>
<feature type="region of interest" description="Disordered" evidence="2">
    <location>
        <begin position="999"/>
        <end position="1019"/>
    </location>
</feature>
<accession>A0ABQ5HIY2</accession>
<name>A0ABQ5HIY2_9ASTR</name>
<keyword evidence="4" id="KW-1185">Reference proteome</keyword>
<comment type="caution">
    <text evidence="3">The sequence shown here is derived from an EMBL/GenBank/DDBJ whole genome shotgun (WGS) entry which is preliminary data.</text>
</comment>
<feature type="compositionally biased region" description="Basic and acidic residues" evidence="2">
    <location>
        <begin position="1003"/>
        <end position="1016"/>
    </location>
</feature>